<dbReference type="InterPro" id="IPR004681">
    <property type="entry name" value="TRAP_DctM"/>
</dbReference>
<comment type="subcellular location">
    <subcellularLocation>
        <location evidence="1">Cell inner membrane</location>
        <topology evidence="1">Multi-pass membrane protein</topology>
    </subcellularLocation>
</comment>
<evidence type="ECO:0000313" key="10">
    <source>
        <dbReference type="EMBL" id="NSJ47753.1"/>
    </source>
</evidence>
<sequence length="429" mass="45547">MSQIVFLLLLIAMFMLGIPVMVSLGLTSVVMMFAKGGVKWATIIQQMIGGLNTFTLLAVPMFLLAGKLMNSSGTTDRLFDFAKKLVGWLPGGLAHVNIVSSIIFAGMSGTAVSDASGLGVIEIRAMNKAGFDKEFSASVTAASSTVGPIIPPSLPLVVYGTISGASVGALFMAGILPGILMAIIMMAVAFIFAIVKHYPKEKFPCLSEIAAALKEGFLPLMAPVIILVGIYTGVYTPTESAAIVVFYSLFLGIVIYKELSLKDLYAILVDSVMDASTIGILVAAATLFGMCIVRALIPQTILGIVTQSVTNRTQLLIIVNIFLLVVGMFMETTSAITILTPILMPLLIAFDVNLVQFGIIMVLNLMIGVLSPPFGLVLFVTSRIGEVPVQRMAKALLPWIAALLIALAFITFIPEISLYIPRSMGLSIG</sequence>
<gene>
    <name evidence="10" type="ORF">G5B36_03455</name>
    <name evidence="9" type="ORF">L0N08_05825</name>
</gene>
<dbReference type="EMBL" id="JAAITT010000003">
    <property type="protein sequence ID" value="NSJ47753.1"/>
    <property type="molecule type" value="Genomic_DNA"/>
</dbReference>
<accession>A0AAW5BUQ1</accession>
<evidence type="ECO:0000313" key="12">
    <source>
        <dbReference type="Proteomes" id="UP001299608"/>
    </source>
</evidence>
<keyword evidence="4 7" id="KW-0812">Transmembrane</keyword>
<dbReference type="Proteomes" id="UP001299608">
    <property type="component" value="Unassembled WGS sequence"/>
</dbReference>
<evidence type="ECO:0000256" key="2">
    <source>
        <dbReference type="ARBA" id="ARBA00022475"/>
    </source>
</evidence>
<dbReference type="PANTHER" id="PTHR33362:SF3">
    <property type="entry name" value="SIALIC ACID TRAP TRANSPORTER PERMEASE PROTEIN SIAT"/>
    <property type="match status" value="1"/>
</dbReference>
<feature type="transmembrane region" description="Helical" evidence="7">
    <location>
        <begin position="240"/>
        <end position="256"/>
    </location>
</feature>
<feature type="transmembrane region" description="Helical" evidence="7">
    <location>
        <begin position="399"/>
        <end position="420"/>
    </location>
</feature>
<dbReference type="NCBIfam" id="TIGR00786">
    <property type="entry name" value="dctM"/>
    <property type="match status" value="1"/>
</dbReference>
<keyword evidence="5 7" id="KW-1133">Transmembrane helix</keyword>
<dbReference type="PANTHER" id="PTHR33362">
    <property type="entry name" value="SIALIC ACID TRAP TRANSPORTER PERMEASE PROTEIN SIAT-RELATED"/>
    <property type="match status" value="1"/>
</dbReference>
<reference evidence="9" key="3">
    <citation type="submission" date="2022-01" db="EMBL/GenBank/DDBJ databases">
        <title>Collection of gut derived symbiotic bacterial strains cultured from healthy donors.</title>
        <authorList>
            <person name="Lin H."/>
            <person name="Kohout C."/>
            <person name="Waligurski E."/>
            <person name="Pamer E.G."/>
        </authorList>
    </citation>
    <scope>NUCLEOTIDE SEQUENCE</scope>
    <source>
        <strain evidence="9">DFI.6.55</strain>
    </source>
</reference>
<dbReference type="Proteomes" id="UP000669239">
    <property type="component" value="Unassembled WGS sequence"/>
</dbReference>
<dbReference type="EMBL" id="JAKNGE010000006">
    <property type="protein sequence ID" value="MCG4744926.1"/>
    <property type="molecule type" value="Genomic_DNA"/>
</dbReference>
<evidence type="ECO:0000256" key="5">
    <source>
        <dbReference type="ARBA" id="ARBA00022989"/>
    </source>
</evidence>
<feature type="transmembrane region" description="Helical" evidence="7">
    <location>
        <begin position="85"/>
        <end position="107"/>
    </location>
</feature>
<reference evidence="10" key="2">
    <citation type="submission" date="2020-02" db="EMBL/GenBank/DDBJ databases">
        <authorList>
            <person name="Littmann E."/>
            <person name="Sorbara M."/>
        </authorList>
    </citation>
    <scope>NUCLEOTIDE SEQUENCE</scope>
    <source>
        <strain evidence="10">MSK.1.17</strain>
    </source>
</reference>
<evidence type="ECO:0000256" key="6">
    <source>
        <dbReference type="ARBA" id="ARBA00023136"/>
    </source>
</evidence>
<evidence type="ECO:0000259" key="8">
    <source>
        <dbReference type="Pfam" id="PF06808"/>
    </source>
</evidence>
<organism evidence="9 12">
    <name type="scientific">Enterocloster aldenensis</name>
    <dbReference type="NCBI Taxonomy" id="358742"/>
    <lineage>
        <taxon>Bacteria</taxon>
        <taxon>Bacillati</taxon>
        <taxon>Bacillota</taxon>
        <taxon>Clostridia</taxon>
        <taxon>Lachnospirales</taxon>
        <taxon>Lachnospiraceae</taxon>
        <taxon>Enterocloster</taxon>
    </lineage>
</organism>
<dbReference type="RefSeq" id="WP_165640737.1">
    <property type="nucleotide sequence ID" value="NZ_JAAITT010000003.1"/>
</dbReference>
<evidence type="ECO:0000256" key="1">
    <source>
        <dbReference type="ARBA" id="ARBA00004429"/>
    </source>
</evidence>
<feature type="transmembrane region" description="Helical" evidence="7">
    <location>
        <begin position="216"/>
        <end position="234"/>
    </location>
</feature>
<keyword evidence="3" id="KW-0997">Cell inner membrane</keyword>
<protein>
    <submittedName>
        <fullName evidence="9">TRAP transporter large permease</fullName>
    </submittedName>
</protein>
<dbReference type="AlphaFoldDB" id="A0AAW5BUQ1"/>
<dbReference type="PIRSF" id="PIRSF006066">
    <property type="entry name" value="HI0050"/>
    <property type="match status" value="1"/>
</dbReference>
<proteinExistence type="predicted"/>
<dbReference type="GO" id="GO:0022857">
    <property type="term" value="F:transmembrane transporter activity"/>
    <property type="evidence" value="ECO:0007669"/>
    <property type="project" value="TreeGrafter"/>
</dbReference>
<comment type="caution">
    <text evidence="9">The sequence shown here is derived from an EMBL/GenBank/DDBJ whole genome shotgun (WGS) entry which is preliminary data.</text>
</comment>
<dbReference type="Pfam" id="PF06808">
    <property type="entry name" value="DctM"/>
    <property type="match status" value="1"/>
</dbReference>
<feature type="transmembrane region" description="Helical" evidence="7">
    <location>
        <begin position="40"/>
        <end position="64"/>
    </location>
</feature>
<feature type="transmembrane region" description="Helical" evidence="7">
    <location>
        <begin position="317"/>
        <end position="350"/>
    </location>
</feature>
<reference evidence="10 11" key="1">
    <citation type="journal article" date="2020" name="Cell Host Microbe">
        <title>Functional and Genomic Variation between Human-Derived Isolates of Lachnospiraceae Reveals Inter- and Intra-Species Diversity.</title>
        <authorList>
            <person name="Sorbara M.T."/>
            <person name="Littmann E.R."/>
            <person name="Fontana E."/>
            <person name="Moody T.U."/>
            <person name="Kohout C.E."/>
            <person name="Gjonbalaj M."/>
            <person name="Eaton V."/>
            <person name="Seok R."/>
            <person name="Leiner I.M."/>
            <person name="Pamer E.G."/>
        </authorList>
    </citation>
    <scope>NUCLEOTIDE SEQUENCE [LARGE SCALE GENOMIC DNA]</scope>
    <source>
        <strain evidence="10 11">MSK.1.17</strain>
    </source>
</reference>
<feature type="transmembrane region" description="Helical" evidence="7">
    <location>
        <begin position="7"/>
        <end position="34"/>
    </location>
</feature>
<evidence type="ECO:0000256" key="7">
    <source>
        <dbReference type="SAM" id="Phobius"/>
    </source>
</evidence>
<name>A0AAW5BUQ1_9FIRM</name>
<dbReference type="InterPro" id="IPR010656">
    <property type="entry name" value="DctM"/>
</dbReference>
<feature type="transmembrane region" description="Helical" evidence="7">
    <location>
        <begin position="357"/>
        <end position="379"/>
    </location>
</feature>
<feature type="transmembrane region" description="Helical" evidence="7">
    <location>
        <begin position="277"/>
        <end position="297"/>
    </location>
</feature>
<dbReference type="GO" id="GO:0005886">
    <property type="term" value="C:plasma membrane"/>
    <property type="evidence" value="ECO:0007669"/>
    <property type="project" value="UniProtKB-SubCell"/>
</dbReference>
<keyword evidence="11" id="KW-1185">Reference proteome</keyword>
<feature type="transmembrane region" description="Helical" evidence="7">
    <location>
        <begin position="169"/>
        <end position="195"/>
    </location>
</feature>
<feature type="domain" description="TRAP C4-dicarboxylate transport system permease DctM subunit" evidence="8">
    <location>
        <begin position="8"/>
        <end position="416"/>
    </location>
</feature>
<evidence type="ECO:0000313" key="9">
    <source>
        <dbReference type="EMBL" id="MCG4744926.1"/>
    </source>
</evidence>
<evidence type="ECO:0000256" key="4">
    <source>
        <dbReference type="ARBA" id="ARBA00022692"/>
    </source>
</evidence>
<keyword evidence="6 7" id="KW-0472">Membrane</keyword>
<keyword evidence="2" id="KW-1003">Cell membrane</keyword>
<evidence type="ECO:0000256" key="3">
    <source>
        <dbReference type="ARBA" id="ARBA00022519"/>
    </source>
</evidence>
<evidence type="ECO:0000313" key="11">
    <source>
        <dbReference type="Proteomes" id="UP000669239"/>
    </source>
</evidence>